<evidence type="ECO:0000313" key="2">
    <source>
        <dbReference type="EMBL" id="GAA4484544.1"/>
    </source>
</evidence>
<sequence length="80" mass="9001">MTHKTDYCGRRPSNDAAIALQELTDRYDSAPRHPVRRDSLVGALLDLTFERRAPPILVRWLYALALVMIGFGTLFGLLST</sequence>
<keyword evidence="1" id="KW-1133">Transmembrane helix</keyword>
<organism evidence="2 3">
    <name type="scientific">Actinoallomurus oryzae</name>
    <dbReference type="NCBI Taxonomy" id="502180"/>
    <lineage>
        <taxon>Bacteria</taxon>
        <taxon>Bacillati</taxon>
        <taxon>Actinomycetota</taxon>
        <taxon>Actinomycetes</taxon>
        <taxon>Streptosporangiales</taxon>
        <taxon>Thermomonosporaceae</taxon>
        <taxon>Actinoallomurus</taxon>
    </lineage>
</organism>
<proteinExistence type="predicted"/>
<evidence type="ECO:0000313" key="3">
    <source>
        <dbReference type="Proteomes" id="UP001500503"/>
    </source>
</evidence>
<evidence type="ECO:0000256" key="1">
    <source>
        <dbReference type="SAM" id="Phobius"/>
    </source>
</evidence>
<accession>A0ABP8PA82</accession>
<dbReference type="EMBL" id="BAABHF010000009">
    <property type="protein sequence ID" value="GAA4484544.1"/>
    <property type="molecule type" value="Genomic_DNA"/>
</dbReference>
<evidence type="ECO:0008006" key="4">
    <source>
        <dbReference type="Google" id="ProtNLM"/>
    </source>
</evidence>
<feature type="transmembrane region" description="Helical" evidence="1">
    <location>
        <begin position="60"/>
        <end position="78"/>
    </location>
</feature>
<comment type="caution">
    <text evidence="2">The sequence shown here is derived from an EMBL/GenBank/DDBJ whole genome shotgun (WGS) entry which is preliminary data.</text>
</comment>
<name>A0ABP8PA82_9ACTN</name>
<keyword evidence="1" id="KW-0812">Transmembrane</keyword>
<keyword evidence="1" id="KW-0472">Membrane</keyword>
<protein>
    <recommendedName>
        <fullName evidence="4">DUF3040 domain-containing protein</fullName>
    </recommendedName>
</protein>
<gene>
    <name evidence="2" type="ORF">GCM10023191_007830</name>
</gene>
<dbReference type="Proteomes" id="UP001500503">
    <property type="component" value="Unassembled WGS sequence"/>
</dbReference>
<dbReference type="RefSeq" id="WP_345457483.1">
    <property type="nucleotide sequence ID" value="NZ_BAABHF010000009.1"/>
</dbReference>
<reference evidence="3" key="1">
    <citation type="journal article" date="2019" name="Int. J. Syst. Evol. Microbiol.">
        <title>The Global Catalogue of Microorganisms (GCM) 10K type strain sequencing project: providing services to taxonomists for standard genome sequencing and annotation.</title>
        <authorList>
            <consortium name="The Broad Institute Genomics Platform"/>
            <consortium name="The Broad Institute Genome Sequencing Center for Infectious Disease"/>
            <person name="Wu L."/>
            <person name="Ma J."/>
        </authorList>
    </citation>
    <scope>NUCLEOTIDE SEQUENCE [LARGE SCALE GENOMIC DNA]</scope>
    <source>
        <strain evidence="3">JCM 17933</strain>
    </source>
</reference>
<keyword evidence="3" id="KW-1185">Reference proteome</keyword>